<proteinExistence type="predicted"/>
<sequence>MPAEARSILPAFVSLSWSTCSSTYKRAQMSRTLLPRVGHARAVQGVQSMGG</sequence>
<protein>
    <submittedName>
        <fullName evidence="1">Uncharacterized protein</fullName>
    </submittedName>
</protein>
<comment type="caution">
    <text evidence="1">The sequence shown here is derived from an EMBL/GenBank/DDBJ whole genome shotgun (WGS) entry which is preliminary data.</text>
</comment>
<name>A0A6A3Z8W0_9STRA</name>
<accession>A0A6A3Z8W0</accession>
<dbReference type="AlphaFoldDB" id="A0A6A3Z8W0"/>
<dbReference type="Proteomes" id="UP000440367">
    <property type="component" value="Unassembled WGS sequence"/>
</dbReference>
<organism evidence="1 2">
    <name type="scientific">Phytophthora fragariae</name>
    <dbReference type="NCBI Taxonomy" id="53985"/>
    <lineage>
        <taxon>Eukaryota</taxon>
        <taxon>Sar</taxon>
        <taxon>Stramenopiles</taxon>
        <taxon>Oomycota</taxon>
        <taxon>Peronosporomycetes</taxon>
        <taxon>Peronosporales</taxon>
        <taxon>Peronosporaceae</taxon>
        <taxon>Phytophthora</taxon>
    </lineage>
</organism>
<dbReference type="EMBL" id="QXGD01000598">
    <property type="protein sequence ID" value="KAE9232357.1"/>
    <property type="molecule type" value="Genomic_DNA"/>
</dbReference>
<reference evidence="1 2" key="1">
    <citation type="submission" date="2018-08" db="EMBL/GenBank/DDBJ databases">
        <title>Genomic investigation of the strawberry pathogen Phytophthora fragariae indicates pathogenicity is determined by transcriptional variation in three key races.</title>
        <authorList>
            <person name="Adams T.M."/>
            <person name="Armitage A.D."/>
            <person name="Sobczyk M.K."/>
            <person name="Bates H.J."/>
            <person name="Dunwell J.M."/>
            <person name="Nellist C.F."/>
            <person name="Harrison R.J."/>
        </authorList>
    </citation>
    <scope>NUCLEOTIDE SEQUENCE [LARGE SCALE GENOMIC DNA]</scope>
    <source>
        <strain evidence="1 2">BC-1</strain>
    </source>
</reference>
<gene>
    <name evidence="1" type="ORF">PF002_g12408</name>
</gene>
<evidence type="ECO:0000313" key="1">
    <source>
        <dbReference type="EMBL" id="KAE9232357.1"/>
    </source>
</evidence>
<evidence type="ECO:0000313" key="2">
    <source>
        <dbReference type="Proteomes" id="UP000440367"/>
    </source>
</evidence>